<evidence type="ECO:0000256" key="5">
    <source>
        <dbReference type="ARBA" id="ARBA00023136"/>
    </source>
</evidence>
<feature type="transmembrane region" description="Helical" evidence="7">
    <location>
        <begin position="134"/>
        <end position="158"/>
    </location>
</feature>
<evidence type="ECO:0000256" key="2">
    <source>
        <dbReference type="ARBA" id="ARBA00022475"/>
    </source>
</evidence>
<sequence length="235" mass="25077">MWNSMILAAADAEPGLVEQIGLFFEEGGIFMILLGITSVVGLAAIMFKVLTLRKSRVLPDSLEAEVEQFDQRVRDGNFEPVLAEFDRGESTLARLCSVAVSQRGRSQTDIAEAVQSMARAEIVRLHAGMTAIDVVTSVAPLLGLLGTASGLVVVFSGIESDADWMMITGGIGRALKTTIVGMAIAVPSIIAQGYFQRKIETYAAVLEVLLTKMGHVCEQAPRAEGLFGSSKASDK</sequence>
<dbReference type="InterPro" id="IPR050790">
    <property type="entry name" value="ExbB/TolQ_transport"/>
</dbReference>
<evidence type="ECO:0000256" key="7">
    <source>
        <dbReference type="SAM" id="Phobius"/>
    </source>
</evidence>
<comment type="subcellular location">
    <subcellularLocation>
        <location evidence="1">Cell membrane</location>
        <topology evidence="1">Multi-pass membrane protein</topology>
    </subcellularLocation>
    <subcellularLocation>
        <location evidence="6">Membrane</location>
        <topology evidence="6">Multi-pass membrane protein</topology>
    </subcellularLocation>
</comment>
<evidence type="ECO:0000313" key="10">
    <source>
        <dbReference type="Proteomes" id="UP000658278"/>
    </source>
</evidence>
<evidence type="ECO:0000256" key="4">
    <source>
        <dbReference type="ARBA" id="ARBA00022989"/>
    </source>
</evidence>
<gene>
    <name evidence="9" type="ORF">JIN81_11235</name>
</gene>
<reference evidence="9" key="1">
    <citation type="submission" date="2021-01" db="EMBL/GenBank/DDBJ databases">
        <title>Modified the classification status of verrucomicrobia.</title>
        <authorList>
            <person name="Feng X."/>
        </authorList>
    </citation>
    <scope>NUCLEOTIDE SEQUENCE</scope>
    <source>
        <strain evidence="9">KCTC 22201</strain>
    </source>
</reference>
<keyword evidence="6" id="KW-0813">Transport</keyword>
<comment type="caution">
    <text evidence="9">The sequence shown here is derived from an EMBL/GenBank/DDBJ whole genome shotgun (WGS) entry which is preliminary data.</text>
</comment>
<organism evidence="9 10">
    <name type="scientific">Haloferula rosea</name>
    <dbReference type="NCBI Taxonomy" id="490093"/>
    <lineage>
        <taxon>Bacteria</taxon>
        <taxon>Pseudomonadati</taxon>
        <taxon>Verrucomicrobiota</taxon>
        <taxon>Verrucomicrobiia</taxon>
        <taxon>Verrucomicrobiales</taxon>
        <taxon>Verrucomicrobiaceae</taxon>
        <taxon>Haloferula</taxon>
    </lineage>
</organism>
<keyword evidence="10" id="KW-1185">Reference proteome</keyword>
<feature type="domain" description="MotA/TolQ/ExbB proton channel" evidence="8">
    <location>
        <begin position="97"/>
        <end position="205"/>
    </location>
</feature>
<keyword evidence="5 7" id="KW-0472">Membrane</keyword>
<evidence type="ECO:0000256" key="6">
    <source>
        <dbReference type="RuleBase" id="RU004057"/>
    </source>
</evidence>
<comment type="similarity">
    <text evidence="6">Belongs to the exbB/tolQ family.</text>
</comment>
<evidence type="ECO:0000313" key="9">
    <source>
        <dbReference type="EMBL" id="MBK1827595.1"/>
    </source>
</evidence>
<keyword evidence="3 7" id="KW-0812">Transmembrane</keyword>
<keyword evidence="6" id="KW-0653">Protein transport</keyword>
<proteinExistence type="inferred from homology"/>
<protein>
    <submittedName>
        <fullName evidence="9">MotA/TolQ/ExbB proton channel family protein</fullName>
    </submittedName>
</protein>
<feature type="transmembrane region" description="Helical" evidence="7">
    <location>
        <begin position="178"/>
        <end position="195"/>
    </location>
</feature>
<feature type="transmembrane region" description="Helical" evidence="7">
    <location>
        <begin position="29"/>
        <end position="50"/>
    </location>
</feature>
<evidence type="ECO:0000259" key="8">
    <source>
        <dbReference type="Pfam" id="PF01618"/>
    </source>
</evidence>
<dbReference type="InterPro" id="IPR002898">
    <property type="entry name" value="MotA_ExbB_proton_chnl"/>
</dbReference>
<accession>A0A934RFU2</accession>
<dbReference type="Pfam" id="PF01618">
    <property type="entry name" value="MotA_ExbB"/>
    <property type="match status" value="1"/>
</dbReference>
<evidence type="ECO:0000256" key="3">
    <source>
        <dbReference type="ARBA" id="ARBA00022692"/>
    </source>
</evidence>
<dbReference type="GO" id="GO:0005886">
    <property type="term" value="C:plasma membrane"/>
    <property type="evidence" value="ECO:0007669"/>
    <property type="project" value="UniProtKB-SubCell"/>
</dbReference>
<dbReference type="RefSeq" id="WP_234044768.1">
    <property type="nucleotide sequence ID" value="NZ_JAENII010000008.1"/>
</dbReference>
<dbReference type="Proteomes" id="UP000658278">
    <property type="component" value="Unassembled WGS sequence"/>
</dbReference>
<dbReference type="GO" id="GO:0017038">
    <property type="term" value="P:protein import"/>
    <property type="evidence" value="ECO:0007669"/>
    <property type="project" value="TreeGrafter"/>
</dbReference>
<keyword evidence="2" id="KW-1003">Cell membrane</keyword>
<keyword evidence="4 7" id="KW-1133">Transmembrane helix</keyword>
<evidence type="ECO:0000256" key="1">
    <source>
        <dbReference type="ARBA" id="ARBA00004651"/>
    </source>
</evidence>
<name>A0A934RFU2_9BACT</name>
<dbReference type="PANTHER" id="PTHR30625:SF11">
    <property type="entry name" value="MOTA_TOLQ_EXBB PROTON CHANNEL DOMAIN-CONTAINING PROTEIN"/>
    <property type="match status" value="1"/>
</dbReference>
<dbReference type="EMBL" id="JAENII010000008">
    <property type="protein sequence ID" value="MBK1827595.1"/>
    <property type="molecule type" value="Genomic_DNA"/>
</dbReference>
<dbReference type="AlphaFoldDB" id="A0A934RFU2"/>
<dbReference type="PANTHER" id="PTHR30625">
    <property type="entry name" value="PROTEIN TOLQ"/>
    <property type="match status" value="1"/>
</dbReference>